<dbReference type="AlphaFoldDB" id="A0AAV0B4Q4"/>
<reference evidence="2" key="1">
    <citation type="submission" date="2022-06" db="EMBL/GenBank/DDBJ databases">
        <authorList>
            <consortium name="SYNGENTA / RWTH Aachen University"/>
        </authorList>
    </citation>
    <scope>NUCLEOTIDE SEQUENCE</scope>
</reference>
<keyword evidence="3" id="KW-1185">Reference proteome</keyword>
<gene>
    <name evidence="2" type="ORF">PPACK8108_LOCUS14333</name>
</gene>
<comment type="caution">
    <text evidence="2">The sequence shown here is derived from an EMBL/GenBank/DDBJ whole genome shotgun (WGS) entry which is preliminary data.</text>
</comment>
<feature type="compositionally biased region" description="Polar residues" evidence="1">
    <location>
        <begin position="165"/>
        <end position="175"/>
    </location>
</feature>
<feature type="compositionally biased region" description="Basic and acidic residues" evidence="1">
    <location>
        <begin position="19"/>
        <end position="31"/>
    </location>
</feature>
<proteinExistence type="predicted"/>
<dbReference type="Proteomes" id="UP001153365">
    <property type="component" value="Unassembled WGS sequence"/>
</dbReference>
<dbReference type="EMBL" id="CALTRL010003680">
    <property type="protein sequence ID" value="CAH7681693.1"/>
    <property type="molecule type" value="Genomic_DNA"/>
</dbReference>
<feature type="region of interest" description="Disordered" evidence="1">
    <location>
        <begin position="163"/>
        <end position="187"/>
    </location>
</feature>
<feature type="region of interest" description="Disordered" evidence="1">
    <location>
        <begin position="96"/>
        <end position="118"/>
    </location>
</feature>
<accession>A0AAV0B4Q4</accession>
<protein>
    <submittedName>
        <fullName evidence="2">Uncharacterized protein</fullName>
    </submittedName>
</protein>
<evidence type="ECO:0000313" key="3">
    <source>
        <dbReference type="Proteomes" id="UP001153365"/>
    </source>
</evidence>
<feature type="region of interest" description="Disordered" evidence="1">
    <location>
        <begin position="1"/>
        <end position="40"/>
    </location>
</feature>
<feature type="compositionally biased region" description="Basic and acidic residues" evidence="1">
    <location>
        <begin position="1"/>
        <end position="10"/>
    </location>
</feature>
<evidence type="ECO:0000256" key="1">
    <source>
        <dbReference type="SAM" id="MobiDB-lite"/>
    </source>
</evidence>
<name>A0AAV0B4Q4_PHAPC</name>
<evidence type="ECO:0000313" key="2">
    <source>
        <dbReference type="EMBL" id="CAH7681693.1"/>
    </source>
</evidence>
<sequence length="372" mass="42122">MYQFRSEPDLLRPLNNRRNNKDCDGLRDEINHQPSKKSQHSLIINNRLTQHQQVIKSHQLNRQKSQQKFLSDSKSEGMMINPPLLNQDENLNLLTCDNNSPDRPSDNQHNSTIKTKIGNSRLSLSDLSLTRQTQPVVSSSSTNQQRLKNLRLVGLLTRLRHSLTRKNTSNSTQQIESEEPKLSNQTIDPESINHQSEPTAVSILSSQQITLPTTIRPQTPDLTNSRPELPSQINLANLVENWGVGAITQFVNSSFAAPRQAHGQVDSSSESRIGKVQYDHLPSNSRNSKYFSGKWLAHGHRSLTRSWIPRGTNDWSENNDNQWSSTLIEVLHESWALSSQSTSTQSFRINASQNTLHNQIAILTRCFDNTSL</sequence>
<organism evidence="2 3">
    <name type="scientific">Phakopsora pachyrhizi</name>
    <name type="common">Asian soybean rust disease fungus</name>
    <dbReference type="NCBI Taxonomy" id="170000"/>
    <lineage>
        <taxon>Eukaryota</taxon>
        <taxon>Fungi</taxon>
        <taxon>Dikarya</taxon>
        <taxon>Basidiomycota</taxon>
        <taxon>Pucciniomycotina</taxon>
        <taxon>Pucciniomycetes</taxon>
        <taxon>Pucciniales</taxon>
        <taxon>Phakopsoraceae</taxon>
        <taxon>Phakopsora</taxon>
    </lineage>
</organism>